<feature type="domain" description="NAD(P)-binding" evidence="1">
    <location>
        <begin position="18"/>
        <end position="327"/>
    </location>
</feature>
<dbReference type="EMBL" id="CP132507">
    <property type="protein sequence ID" value="WNO03721.1"/>
    <property type="molecule type" value="Genomic_DNA"/>
</dbReference>
<dbReference type="InterPro" id="IPR016040">
    <property type="entry name" value="NAD(P)-bd_dom"/>
</dbReference>
<evidence type="ECO:0000259" key="1">
    <source>
        <dbReference type="Pfam" id="PF16363"/>
    </source>
</evidence>
<dbReference type="Pfam" id="PF16363">
    <property type="entry name" value="GDP_Man_Dehyd"/>
    <property type="match status" value="1"/>
</dbReference>
<dbReference type="Gene3D" id="3.40.50.720">
    <property type="entry name" value="NAD(P)-binding Rossmann-like Domain"/>
    <property type="match status" value="1"/>
</dbReference>
<dbReference type="SUPFAM" id="SSF51735">
    <property type="entry name" value="NAD(P)-binding Rossmann-fold domains"/>
    <property type="match status" value="1"/>
</dbReference>
<accession>A0ABZ0AWY1</accession>
<reference evidence="2 3" key="1">
    <citation type="submission" date="2023-08" db="EMBL/GenBank/DDBJ databases">
        <title>Rhodoferax potami sp. nov. and Rhodoferax mekongensis sp. nov., isolated from the Mekong River in Thailand.</title>
        <authorList>
            <person name="Kitikhun S."/>
            <person name="Charoenyingcharoen P."/>
            <person name="Siriarchawattana P."/>
            <person name="Likhitrattanapisal S."/>
            <person name="Nilsakha T."/>
            <person name="Chanpet A."/>
            <person name="Rattanawaree P."/>
            <person name="Ingsriswang S."/>
        </authorList>
    </citation>
    <scope>NUCLEOTIDE SEQUENCE [LARGE SCALE GENOMIC DNA]</scope>
    <source>
        <strain evidence="2 3">TBRC 17307</strain>
    </source>
</reference>
<protein>
    <submittedName>
        <fullName evidence="2">CDP-glucose 4,6-dehydratase</fullName>
        <ecNumber evidence="2">4.2.1.45</ecNumber>
    </submittedName>
</protein>
<dbReference type="Gene3D" id="3.90.25.10">
    <property type="entry name" value="UDP-galactose 4-epimerase, domain 1"/>
    <property type="match status" value="1"/>
</dbReference>
<dbReference type="NCBIfam" id="TIGR02622">
    <property type="entry name" value="CDP_4_6_dhtase"/>
    <property type="match status" value="1"/>
</dbReference>
<name>A0ABZ0AWY1_9BURK</name>
<keyword evidence="3" id="KW-1185">Reference proteome</keyword>
<dbReference type="CDD" id="cd05252">
    <property type="entry name" value="CDP_GD_SDR_e"/>
    <property type="match status" value="1"/>
</dbReference>
<proteinExistence type="predicted"/>
<dbReference type="RefSeq" id="WP_313866605.1">
    <property type="nucleotide sequence ID" value="NZ_CP132507.1"/>
</dbReference>
<evidence type="ECO:0000313" key="2">
    <source>
        <dbReference type="EMBL" id="WNO03721.1"/>
    </source>
</evidence>
<dbReference type="InterPro" id="IPR013445">
    <property type="entry name" value="CDP_4_6_deHydtase"/>
</dbReference>
<gene>
    <name evidence="2" type="primary">rfbG</name>
    <name evidence="2" type="ORF">RAN89_12435</name>
</gene>
<dbReference type="InterPro" id="IPR036291">
    <property type="entry name" value="NAD(P)-bd_dom_sf"/>
</dbReference>
<dbReference type="PANTHER" id="PTHR43000">
    <property type="entry name" value="DTDP-D-GLUCOSE 4,6-DEHYDRATASE-RELATED"/>
    <property type="match status" value="1"/>
</dbReference>
<keyword evidence="2" id="KW-0456">Lyase</keyword>
<organism evidence="2 3">
    <name type="scientific">Rhodoferax mekongensis</name>
    <dbReference type="NCBI Taxonomy" id="3068341"/>
    <lineage>
        <taxon>Bacteria</taxon>
        <taxon>Pseudomonadati</taxon>
        <taxon>Pseudomonadota</taxon>
        <taxon>Betaproteobacteria</taxon>
        <taxon>Burkholderiales</taxon>
        <taxon>Comamonadaceae</taxon>
        <taxon>Rhodoferax</taxon>
    </lineage>
</organism>
<dbReference type="Proteomes" id="UP001302257">
    <property type="component" value="Chromosome"/>
</dbReference>
<dbReference type="GO" id="GO:0047733">
    <property type="term" value="F:CDP-glucose 4,6-dehydratase activity"/>
    <property type="evidence" value="ECO:0007669"/>
    <property type="project" value="UniProtKB-EC"/>
</dbReference>
<sequence length="357" mass="38930">MKAASMPSTDFWRGKRVLVTGHSGFKGGWLTLWLHRMGAQVTGISLAPATSPSLFERAGIDALCTSHFIDIRDRQLLTSAVHQAVPEIVFHLAAQPLVRASYRDPLGTFETNVLGTAQVLESLRALSSVRVAVMVTTDKVYRNEEWQWPYRETDPLGGHDPYSASKAASEIVIASYRDAFLAARGVIIGSARAGNVIGGGDWSEDRLIPDAVRAWESGATLQIRRPDATRPWQHVLEPLAGYLVLAERLHDGRAAAGAYNFGPLTSEAASVREVIDIARQAYGAGLVQYGNADAGPHEAGWLALEIAKVRHALGVEPRWALDATVHRTMAWYRNLREGVDARALCEAEIQAYAESQA</sequence>
<dbReference type="EC" id="4.2.1.45" evidence="2"/>
<evidence type="ECO:0000313" key="3">
    <source>
        <dbReference type="Proteomes" id="UP001302257"/>
    </source>
</evidence>